<dbReference type="EMBL" id="GFDF01005485">
    <property type="protein sequence ID" value="JAV08599.1"/>
    <property type="molecule type" value="Transcribed_RNA"/>
</dbReference>
<evidence type="ECO:0000256" key="2">
    <source>
        <dbReference type="SAM" id="SignalP"/>
    </source>
</evidence>
<organism evidence="3">
    <name type="scientific">Nyssomyia neivai</name>
    <dbReference type="NCBI Taxonomy" id="330878"/>
    <lineage>
        <taxon>Eukaryota</taxon>
        <taxon>Metazoa</taxon>
        <taxon>Ecdysozoa</taxon>
        <taxon>Arthropoda</taxon>
        <taxon>Hexapoda</taxon>
        <taxon>Insecta</taxon>
        <taxon>Pterygota</taxon>
        <taxon>Neoptera</taxon>
        <taxon>Endopterygota</taxon>
        <taxon>Diptera</taxon>
        <taxon>Nematocera</taxon>
        <taxon>Psychodoidea</taxon>
        <taxon>Psychodidae</taxon>
        <taxon>Nyssomyia</taxon>
    </lineage>
</organism>
<evidence type="ECO:0000256" key="1">
    <source>
        <dbReference type="SAM" id="MobiDB-lite"/>
    </source>
</evidence>
<reference evidence="3" key="1">
    <citation type="submission" date="2016-12" db="EMBL/GenBank/DDBJ databases">
        <title>An insight into the sialome and mialome of the sand fly, Nyssomyia neivai.</title>
        <authorList>
            <person name="Sebastian V."/>
            <person name="Goulart T.M."/>
            <person name="Oliveira W."/>
            <person name="Calvo E."/>
            <person name="Oliveira L.F."/>
            <person name="Pinto M.C."/>
            <person name="Rosselino A.M."/>
            <person name="Ribeiro J.M."/>
        </authorList>
    </citation>
    <scope>NUCLEOTIDE SEQUENCE</scope>
</reference>
<keyword evidence="2" id="KW-0732">Signal</keyword>
<protein>
    <submittedName>
        <fullName evidence="3">Putative neuropeptide cchamide-1</fullName>
    </submittedName>
</protein>
<accession>A0A1L8DQ85</accession>
<feature type="chain" id="PRO_5013290217" evidence="2">
    <location>
        <begin position="21"/>
        <end position="167"/>
    </location>
</feature>
<keyword evidence="3" id="KW-0527">Neuropeptide</keyword>
<name>A0A1L8DQ85_9DIPT</name>
<dbReference type="AlphaFoldDB" id="A0A1L8DQ85"/>
<feature type="region of interest" description="Disordered" evidence="1">
    <location>
        <begin position="92"/>
        <end position="111"/>
    </location>
</feature>
<feature type="signal peptide" evidence="2">
    <location>
        <begin position="1"/>
        <end position="20"/>
    </location>
</feature>
<evidence type="ECO:0000313" key="3">
    <source>
        <dbReference type="EMBL" id="JAV08599.1"/>
    </source>
</evidence>
<sequence length="167" mass="19050">MKLILSLLLVISLYKDSVEGSCLSYGHSCWGAHGKRSPPRVLPRPPPHINLPTRWALLKIIPDKNLYELNTKIQGNTLDRINDSRFFRSLATSDTQDNGEDVESQRQTEDSFNGRQNLNLSKFYLDRDSQESNDVSRTDLDSEMINTDPKNSKIFKFSEADSSKIFV</sequence>
<dbReference type="GO" id="GO:0007218">
    <property type="term" value="P:neuropeptide signaling pathway"/>
    <property type="evidence" value="ECO:0007669"/>
    <property type="project" value="UniProtKB-KW"/>
</dbReference>
<proteinExistence type="predicted"/>